<evidence type="ECO:0000256" key="4">
    <source>
        <dbReference type="ARBA" id="ARBA00022741"/>
    </source>
</evidence>
<dbReference type="EMBL" id="SOBG01000003">
    <property type="protein sequence ID" value="TDT71413.1"/>
    <property type="molecule type" value="Genomic_DNA"/>
</dbReference>
<dbReference type="CDD" id="cd00483">
    <property type="entry name" value="HPPK"/>
    <property type="match status" value="1"/>
</dbReference>
<evidence type="ECO:0000313" key="9">
    <source>
        <dbReference type="EMBL" id="TDT71413.1"/>
    </source>
</evidence>
<evidence type="ECO:0000313" key="10">
    <source>
        <dbReference type="Proteomes" id="UP000294678"/>
    </source>
</evidence>
<dbReference type="PANTHER" id="PTHR43071">
    <property type="entry name" value="2-AMINO-4-HYDROXY-6-HYDROXYMETHYLDIHYDROPTERIDINE PYROPHOSPHOKINASE"/>
    <property type="match status" value="1"/>
</dbReference>
<dbReference type="GO" id="GO:0003848">
    <property type="term" value="F:2-amino-4-hydroxy-6-hydroxymethyldihydropteridine diphosphokinase activity"/>
    <property type="evidence" value="ECO:0007669"/>
    <property type="project" value="UniProtKB-EC"/>
</dbReference>
<keyword evidence="3" id="KW-0808">Transferase</keyword>
<evidence type="ECO:0000256" key="6">
    <source>
        <dbReference type="ARBA" id="ARBA00022840"/>
    </source>
</evidence>
<comment type="caution">
    <text evidence="9">The sequence shown here is derived from an EMBL/GenBank/DDBJ whole genome shotgun (WGS) entry which is preliminary data.</text>
</comment>
<dbReference type="InterPro" id="IPR035907">
    <property type="entry name" value="Hppk_sf"/>
</dbReference>
<gene>
    <name evidence="9" type="ORF">EV215_0786</name>
</gene>
<proteinExistence type="predicted"/>
<keyword evidence="4" id="KW-0547">Nucleotide-binding</keyword>
<dbReference type="AlphaFoldDB" id="A0AA46I5P8"/>
<dbReference type="PROSITE" id="PS00794">
    <property type="entry name" value="HPPK"/>
    <property type="match status" value="1"/>
</dbReference>
<dbReference type="Proteomes" id="UP000294678">
    <property type="component" value="Unassembled WGS sequence"/>
</dbReference>
<dbReference type="SUPFAM" id="SSF55083">
    <property type="entry name" value="6-hydroxymethyl-7,8-dihydropterin pyrophosphokinase, HPPK"/>
    <property type="match status" value="1"/>
</dbReference>
<dbReference type="Gene3D" id="3.30.70.560">
    <property type="entry name" value="7,8-Dihydro-6-hydroxymethylpterin-pyrophosphokinase HPPK"/>
    <property type="match status" value="1"/>
</dbReference>
<dbReference type="GO" id="GO:0005524">
    <property type="term" value="F:ATP binding"/>
    <property type="evidence" value="ECO:0007669"/>
    <property type="project" value="UniProtKB-KW"/>
</dbReference>
<keyword evidence="10" id="KW-1185">Reference proteome</keyword>
<dbReference type="NCBIfam" id="TIGR01498">
    <property type="entry name" value="folK"/>
    <property type="match status" value="1"/>
</dbReference>
<keyword evidence="6" id="KW-0067">ATP-binding</keyword>
<feature type="domain" description="7,8-dihydro-6-hydroxymethylpterin-pyrophosphokinase" evidence="8">
    <location>
        <begin position="90"/>
        <end position="101"/>
    </location>
</feature>
<organism evidence="9 10">
    <name type="scientific">Hypnocyclicus thermotrophus</name>
    <dbReference type="NCBI Taxonomy" id="1627895"/>
    <lineage>
        <taxon>Bacteria</taxon>
        <taxon>Fusobacteriati</taxon>
        <taxon>Fusobacteriota</taxon>
        <taxon>Fusobacteriia</taxon>
        <taxon>Fusobacteriales</taxon>
        <taxon>Fusobacteriaceae</taxon>
        <taxon>Hypnocyclicus</taxon>
    </lineage>
</organism>
<evidence type="ECO:0000256" key="1">
    <source>
        <dbReference type="ARBA" id="ARBA00005051"/>
    </source>
</evidence>
<keyword evidence="7" id="KW-0289">Folate biosynthesis</keyword>
<dbReference type="GO" id="GO:0016301">
    <property type="term" value="F:kinase activity"/>
    <property type="evidence" value="ECO:0007669"/>
    <property type="project" value="UniProtKB-KW"/>
</dbReference>
<evidence type="ECO:0000256" key="7">
    <source>
        <dbReference type="ARBA" id="ARBA00022909"/>
    </source>
</evidence>
<protein>
    <recommendedName>
        <fullName evidence="2">2-amino-4-hydroxy-6-hydroxymethyldihydropteridine diphosphokinase</fullName>
        <ecNumber evidence="2">2.7.6.3</ecNumber>
    </recommendedName>
</protein>
<sequence>MNNVVYLSLGSNLDNPIYNLIQAFEYISKLKNTKILKISDFYKTEPYGNITQDNFINCCIKIETSLLPFELLKEINKIEEEKMGRKREIKWGPRNIDIDIIFYENLKIETNKLTIPHKEYKKRNFVLYPLLDIIDNKNKIIPFIKQAKGNIEKYNYPKKILISSCLMGNRCKYNGGHNYRYLYSRLLKFDFLQVCPETFGELKIPRPPAEIQNNNKVIDKTGKDVTTNFINGARKTLDIANKNNCEIAILKSKSPSCGYREIYDGSFSGKLIKGNGITTIFLLKENFKIISS</sequence>
<name>A0AA46I5P8_9FUSO</name>
<dbReference type="EC" id="2.7.6.3" evidence="2"/>
<dbReference type="InterPro" id="IPR007553">
    <property type="entry name" value="2-thiour_desulf"/>
</dbReference>
<evidence type="ECO:0000256" key="3">
    <source>
        <dbReference type="ARBA" id="ARBA00022679"/>
    </source>
</evidence>
<comment type="pathway">
    <text evidence="1">Cofactor biosynthesis; tetrahydrofolate biosynthesis; 2-amino-4-hydroxy-6-hydroxymethyl-7,8-dihydropteridine diphosphate from 7,8-dihydroneopterin triphosphate: step 4/4.</text>
</comment>
<dbReference type="GO" id="GO:0046656">
    <property type="term" value="P:folic acid biosynthetic process"/>
    <property type="evidence" value="ECO:0007669"/>
    <property type="project" value="UniProtKB-KW"/>
</dbReference>
<evidence type="ECO:0000256" key="5">
    <source>
        <dbReference type="ARBA" id="ARBA00022777"/>
    </source>
</evidence>
<dbReference type="InterPro" id="IPR000550">
    <property type="entry name" value="Hppk"/>
</dbReference>
<accession>A0AA46I5P8</accession>
<evidence type="ECO:0000259" key="8">
    <source>
        <dbReference type="PROSITE" id="PS00794"/>
    </source>
</evidence>
<dbReference type="Pfam" id="PF04463">
    <property type="entry name" value="2-thiour_desulf"/>
    <property type="match status" value="1"/>
</dbReference>
<reference evidence="9 10" key="1">
    <citation type="submission" date="2019-03" db="EMBL/GenBank/DDBJ databases">
        <title>Genomic Encyclopedia of Type Strains, Phase IV (KMG-IV): sequencing the most valuable type-strain genomes for metagenomic binning, comparative biology and taxonomic classification.</title>
        <authorList>
            <person name="Goeker M."/>
        </authorList>
    </citation>
    <scope>NUCLEOTIDE SEQUENCE [LARGE SCALE GENOMIC DNA]</scope>
    <source>
        <strain evidence="9 10">DSM 100055</strain>
    </source>
</reference>
<dbReference type="Pfam" id="PF01288">
    <property type="entry name" value="HPPK"/>
    <property type="match status" value="1"/>
</dbReference>
<keyword evidence="5" id="KW-0418">Kinase</keyword>
<dbReference type="PANTHER" id="PTHR43071:SF1">
    <property type="entry name" value="2-AMINO-4-HYDROXY-6-HYDROXYMETHYLDIHYDROPTERIDINE PYROPHOSPHOKINASE"/>
    <property type="match status" value="1"/>
</dbReference>
<evidence type="ECO:0000256" key="2">
    <source>
        <dbReference type="ARBA" id="ARBA00013253"/>
    </source>
</evidence>